<dbReference type="EMBL" id="BARW01007139">
    <property type="protein sequence ID" value="GAI84989.1"/>
    <property type="molecule type" value="Genomic_DNA"/>
</dbReference>
<sequence>MANDMAKDRVNDMAKGKVKRISPSRLRYDASHPTVSCRVSKDDYDKLNEFRVKQGKSFTQILLTGAGLLTPDIGVDKLVNEAYEKGDKEGRQDALKSVPIGLCKKCFKPMTWDLTDAGDKGRLATALKDWIHTACG</sequence>
<organism evidence="1">
    <name type="scientific">marine sediment metagenome</name>
    <dbReference type="NCBI Taxonomy" id="412755"/>
    <lineage>
        <taxon>unclassified sequences</taxon>
        <taxon>metagenomes</taxon>
        <taxon>ecological metagenomes</taxon>
    </lineage>
</organism>
<reference evidence="1" key="1">
    <citation type="journal article" date="2014" name="Front. Microbiol.">
        <title>High frequency of phylogenetically diverse reductive dehalogenase-homologous genes in deep subseafloor sedimentary metagenomes.</title>
        <authorList>
            <person name="Kawai M."/>
            <person name="Futagami T."/>
            <person name="Toyoda A."/>
            <person name="Takaki Y."/>
            <person name="Nishi S."/>
            <person name="Hori S."/>
            <person name="Arai W."/>
            <person name="Tsubouchi T."/>
            <person name="Morono Y."/>
            <person name="Uchiyama I."/>
            <person name="Ito T."/>
            <person name="Fujiyama A."/>
            <person name="Inagaki F."/>
            <person name="Takami H."/>
        </authorList>
    </citation>
    <scope>NUCLEOTIDE SEQUENCE</scope>
    <source>
        <strain evidence="1">Expedition CK06-06</strain>
    </source>
</reference>
<gene>
    <name evidence="1" type="ORF">S12H4_14924</name>
</gene>
<evidence type="ECO:0000313" key="1">
    <source>
        <dbReference type="EMBL" id="GAI84989.1"/>
    </source>
</evidence>
<dbReference type="AlphaFoldDB" id="X1TY92"/>
<comment type="caution">
    <text evidence="1">The sequence shown here is derived from an EMBL/GenBank/DDBJ whole genome shotgun (WGS) entry which is preliminary data.</text>
</comment>
<accession>X1TY92</accession>
<proteinExistence type="predicted"/>
<protein>
    <submittedName>
        <fullName evidence="1">Uncharacterized protein</fullName>
    </submittedName>
</protein>
<name>X1TY92_9ZZZZ</name>